<dbReference type="EMBL" id="OCMU01000003">
    <property type="protein sequence ID" value="SOD22043.1"/>
    <property type="molecule type" value="Genomic_DNA"/>
</dbReference>
<dbReference type="RefSeq" id="WP_097107205.1">
    <property type="nucleotide sequence ID" value="NZ_OCMU01000003.1"/>
</dbReference>
<sequence>MKNLIPRVIQWAEESNFVNPADIQSETLMMISKFGKISDVIVKSKSDSDEIGDCLISLIIICRMRNISLVECLDYPLKVKDERFKNPFYVLVIILSSIGKVSERVGKDKEIKKEVCYLIIYLTILAALQNLTLLECLEYSFKNIQNKKIIKFNGVILTDTDEDYHIALKVLQQRKNNLNN</sequence>
<protein>
    <submittedName>
        <fullName evidence="1">Uncharacterized protein</fullName>
    </submittedName>
</protein>
<reference evidence="1 2" key="1">
    <citation type="submission" date="2017-09" db="EMBL/GenBank/DDBJ databases">
        <authorList>
            <person name="Ehlers B."/>
            <person name="Leendertz F.H."/>
        </authorList>
    </citation>
    <scope>NUCLEOTIDE SEQUENCE [LARGE SCALE GENOMIC DNA]</scope>
    <source>
        <strain evidence="1 2">Nm42</strain>
    </source>
</reference>
<evidence type="ECO:0000313" key="1">
    <source>
        <dbReference type="EMBL" id="SOD22043.1"/>
    </source>
</evidence>
<accession>A0A286AJG6</accession>
<organism evidence="1 2">
    <name type="scientific">Nitrosomonas ureae</name>
    <dbReference type="NCBI Taxonomy" id="44577"/>
    <lineage>
        <taxon>Bacteria</taxon>
        <taxon>Pseudomonadati</taxon>
        <taxon>Pseudomonadota</taxon>
        <taxon>Betaproteobacteria</taxon>
        <taxon>Nitrosomonadales</taxon>
        <taxon>Nitrosomonadaceae</taxon>
        <taxon>Nitrosomonas</taxon>
    </lineage>
</organism>
<dbReference type="CDD" id="cd11540">
    <property type="entry name" value="NTP-PPase_u3"/>
    <property type="match status" value="1"/>
</dbReference>
<gene>
    <name evidence="1" type="ORF">SAMN06297164_3320</name>
</gene>
<evidence type="ECO:0000313" key="2">
    <source>
        <dbReference type="Proteomes" id="UP000219335"/>
    </source>
</evidence>
<name>A0A286AJG6_9PROT</name>
<dbReference type="Proteomes" id="UP000219335">
    <property type="component" value="Unassembled WGS sequence"/>
</dbReference>
<proteinExistence type="predicted"/>
<dbReference type="AlphaFoldDB" id="A0A286AJG6"/>